<evidence type="ECO:0000256" key="1">
    <source>
        <dbReference type="ARBA" id="ARBA00008761"/>
    </source>
</evidence>
<accession>E4RNQ9</accession>
<evidence type="ECO:0000259" key="5">
    <source>
        <dbReference type="Pfam" id="PF01385"/>
    </source>
</evidence>
<evidence type="ECO:0000313" key="7">
    <source>
        <dbReference type="EMBL" id="ADQ13737.1"/>
    </source>
</evidence>
<evidence type="ECO:0000259" key="6">
    <source>
        <dbReference type="Pfam" id="PF07282"/>
    </source>
</evidence>
<name>E4RNQ9_HALHG</name>
<feature type="domain" description="Probable transposase IS891/IS1136/IS1341" evidence="5">
    <location>
        <begin position="183"/>
        <end position="300"/>
    </location>
</feature>
<dbReference type="Pfam" id="PF07282">
    <property type="entry name" value="Cas12f1-like_TNB"/>
    <property type="match status" value="1"/>
</dbReference>
<keyword evidence="4" id="KW-0233">DNA recombination</keyword>
<reference evidence="7 8" key="1">
    <citation type="submission" date="2010-11" db="EMBL/GenBank/DDBJ databases">
        <title>Complete sequence of Halanaerobium sp. sapolanicus.</title>
        <authorList>
            <consortium name="US DOE Joint Genome Institute"/>
            <person name="Lucas S."/>
            <person name="Copeland A."/>
            <person name="Lapidus A."/>
            <person name="Cheng J.-F."/>
            <person name="Bruce D."/>
            <person name="Goodwin L."/>
            <person name="Pitluck S."/>
            <person name="Davenport K."/>
            <person name="Detter J.C."/>
            <person name="Han C."/>
            <person name="Tapia R."/>
            <person name="Land M."/>
            <person name="Hauser L."/>
            <person name="Jeffries C."/>
            <person name="Kyrpides N."/>
            <person name="Ivanova N."/>
            <person name="Mikhailova N."/>
            <person name="Begemann M.B."/>
            <person name="Mormile M.R."/>
            <person name="Wall J.D."/>
            <person name="Elias D.A."/>
            <person name="Woyke T."/>
        </authorList>
    </citation>
    <scope>NUCLEOTIDE SEQUENCE [LARGE SCALE GENOMIC DNA]</scope>
    <source>
        <strain evidence="8">sapolanicus</strain>
    </source>
</reference>
<dbReference type="Proteomes" id="UP000007434">
    <property type="component" value="Chromosome"/>
</dbReference>
<reference evidence="7 8" key="2">
    <citation type="journal article" date="2011" name="J. Bacteriol.">
        <title>Complete Genome Sequence of the Haloalkaliphilic, Hydrogen Producing Halanaerobium hydrogenoformans.</title>
        <authorList>
            <person name="Brown S.D."/>
            <person name="Begemann M.B."/>
            <person name="Mormile M.R."/>
            <person name="Wall J.D."/>
            <person name="Han C.S."/>
            <person name="Goodwin L.A."/>
            <person name="Pitluck S."/>
            <person name="Land M.L."/>
            <person name="Hauser L.J."/>
            <person name="Elias D.A."/>
        </authorList>
    </citation>
    <scope>NUCLEOTIDE SEQUENCE [LARGE SCALE GENOMIC DNA]</scope>
    <source>
        <strain evidence="8">sapolanicus</strain>
    </source>
</reference>
<evidence type="ECO:0000256" key="3">
    <source>
        <dbReference type="ARBA" id="ARBA00023125"/>
    </source>
</evidence>
<dbReference type="InterPro" id="IPR001959">
    <property type="entry name" value="Transposase"/>
</dbReference>
<dbReference type="GO" id="GO:0003677">
    <property type="term" value="F:DNA binding"/>
    <property type="evidence" value="ECO:0007669"/>
    <property type="project" value="UniProtKB-KW"/>
</dbReference>
<sequence>MRLSFKFKPKLSHKQLVIINELAWHCSKLYNTVNYQIKNNKDVKAVYTELETRYKNNWHNDYLHSHNRQQALKQLAKDWKSFFYSLKDYKKNPQKYKGQPGSPNFKHMNSNSCEIIFTNLAVRIRDNKLLLSLSKKIQSKYNVKALNFELPEAVQSIIDLDAVQQIKIKQDHISKKWYLLIIYKVKEAKESKKSNIMAVDLGLDNLAVLTFKDNSDCYIINGKTIKSKNSYFNKEIARLQSIRMRQLATSKIRDTKRIKYLRLKRRNYIRDYLHKASCKIVDLAIENQVETIVIGDIKNIKQCSKLKSFVQIPIQRLKKLIEYKAKLKGIKVVEIDESYTSGCTKAFNFNYAR</sequence>
<dbReference type="GO" id="GO:0032196">
    <property type="term" value="P:transposition"/>
    <property type="evidence" value="ECO:0007669"/>
    <property type="project" value="UniProtKB-KW"/>
</dbReference>
<evidence type="ECO:0000313" key="8">
    <source>
        <dbReference type="Proteomes" id="UP000007434"/>
    </source>
</evidence>
<gene>
    <name evidence="7" type="ordered locus">Halsa_0258</name>
</gene>
<keyword evidence="8" id="KW-1185">Reference proteome</keyword>
<dbReference type="eggNOG" id="COG0675">
    <property type="taxonomic scope" value="Bacteria"/>
</dbReference>
<dbReference type="HOGENOM" id="CLU_032903_16_0_9"/>
<dbReference type="NCBIfam" id="TIGR01766">
    <property type="entry name" value="IS200/IS605 family accessory protein TnpB-like domain"/>
    <property type="match status" value="1"/>
</dbReference>
<protein>
    <submittedName>
        <fullName evidence="7">Transposase, IS605 OrfB family</fullName>
    </submittedName>
</protein>
<dbReference type="Pfam" id="PF01385">
    <property type="entry name" value="OrfB_IS605"/>
    <property type="match status" value="1"/>
</dbReference>
<dbReference type="KEGG" id="has:Halsa_0258"/>
<keyword evidence="3" id="KW-0238">DNA-binding</keyword>
<dbReference type="STRING" id="656519.Halsa_0258"/>
<organism evidence="7 8">
    <name type="scientific">Halanaerobium hydrogeniformans</name>
    <name type="common">Halanaerobium sp. (strain sapolanicus)</name>
    <dbReference type="NCBI Taxonomy" id="656519"/>
    <lineage>
        <taxon>Bacteria</taxon>
        <taxon>Bacillati</taxon>
        <taxon>Bacillota</taxon>
        <taxon>Clostridia</taxon>
        <taxon>Halanaerobiales</taxon>
        <taxon>Halanaerobiaceae</taxon>
        <taxon>Halanaerobium</taxon>
    </lineage>
</organism>
<evidence type="ECO:0000256" key="4">
    <source>
        <dbReference type="ARBA" id="ARBA00023172"/>
    </source>
</evidence>
<keyword evidence="2" id="KW-0815">Transposition</keyword>
<comment type="similarity">
    <text evidence="1">In the C-terminal section; belongs to the transposase 35 family.</text>
</comment>
<evidence type="ECO:0000256" key="2">
    <source>
        <dbReference type="ARBA" id="ARBA00022578"/>
    </source>
</evidence>
<dbReference type="EMBL" id="CP002304">
    <property type="protein sequence ID" value="ADQ13737.1"/>
    <property type="molecule type" value="Genomic_DNA"/>
</dbReference>
<dbReference type="GO" id="GO:0006310">
    <property type="term" value="P:DNA recombination"/>
    <property type="evidence" value="ECO:0007669"/>
    <property type="project" value="UniProtKB-KW"/>
</dbReference>
<dbReference type="AlphaFoldDB" id="E4RNQ9"/>
<proteinExistence type="inferred from homology"/>
<feature type="domain" description="Cas12f1-like TNB" evidence="6">
    <location>
        <begin position="316"/>
        <end position="342"/>
    </location>
</feature>
<dbReference type="InterPro" id="IPR010095">
    <property type="entry name" value="Cas12f1-like_TNB"/>
</dbReference>
<dbReference type="NCBIfam" id="NF040570">
    <property type="entry name" value="guided_TnpB"/>
    <property type="match status" value="1"/>
</dbReference>